<dbReference type="PANTHER" id="PTHR43068:SF1">
    <property type="entry name" value="SLR1854 PROTEIN"/>
    <property type="match status" value="1"/>
</dbReference>
<protein>
    <submittedName>
        <fullName evidence="1">Uncharacterized protein</fullName>
    </submittedName>
</protein>
<proteinExistence type="predicted"/>
<dbReference type="SUPFAM" id="SSF52317">
    <property type="entry name" value="Class I glutamine amidotransferase-like"/>
    <property type="match status" value="1"/>
</dbReference>
<keyword evidence="2" id="KW-1185">Reference proteome</keyword>
<dbReference type="Proteomes" id="UP001375240">
    <property type="component" value="Unassembled WGS sequence"/>
</dbReference>
<comment type="caution">
    <text evidence="1">The sequence shown here is derived from an EMBL/GenBank/DDBJ whole genome shotgun (WGS) entry which is preliminary data.</text>
</comment>
<accession>A0AAV9VCM3</accession>
<dbReference type="InterPro" id="IPR029062">
    <property type="entry name" value="Class_I_gatase-like"/>
</dbReference>
<reference evidence="1 2" key="1">
    <citation type="submission" date="2019-10" db="EMBL/GenBank/DDBJ databases">
        <authorList>
            <person name="Palmer J.M."/>
        </authorList>
    </citation>
    <scope>NUCLEOTIDE SEQUENCE [LARGE SCALE GENOMIC DNA]</scope>
    <source>
        <strain evidence="1 2">TWF696</strain>
    </source>
</reference>
<evidence type="ECO:0000313" key="1">
    <source>
        <dbReference type="EMBL" id="KAK6359730.1"/>
    </source>
</evidence>
<gene>
    <name evidence="1" type="ORF">TWF696_000870</name>
</gene>
<evidence type="ECO:0000313" key="2">
    <source>
        <dbReference type="Proteomes" id="UP001375240"/>
    </source>
</evidence>
<dbReference type="AlphaFoldDB" id="A0AAV9VCM3"/>
<sequence length="422" mass="47223">MHSESPKPPKMTELSEKDIKLILPQDDSFTPPRILILCPDKALAPFAASEPWYIFKEAGCVIEFATENGDVPKADQRMLERSRFRDLIGATADDVEKFFAMAGSDEYLNPRAWSAPDFSLLPYDAIYLTSGFDTRLRQFVESESLHKLLAAYFPLSKRRRFVQRSPTISDKLKRRSMAISEEPAILPTVIAEKRKDELGHLDTEGPRKVVAAMGKGVLALSMSMVVDDLTPEERRSAEEECTDRIETFEAQRKKEAEEKKLQRHSSTNPISKLKIVPSLKRSATTGSFFKSTPAKEESKAAEVPKNCPAAPTLRSVIYDVETTTVPSWLENLGSTVGAIHGFRNMFKTYTKSTQEQVVKSLGNPSLYHAGPPNRKPFVHSARTHHYVSARYPGEGKLTSLHVLEEIATARREWGKSIAIAGQ</sequence>
<dbReference type="Pfam" id="PF17124">
    <property type="entry name" value="ThiJ_like"/>
    <property type="match status" value="1"/>
</dbReference>
<dbReference type="Gene3D" id="3.40.50.880">
    <property type="match status" value="1"/>
</dbReference>
<dbReference type="InterPro" id="IPR032633">
    <property type="entry name" value="ThiJ-like"/>
</dbReference>
<name>A0AAV9VCM3_9PEZI</name>
<organism evidence="1 2">
    <name type="scientific">Orbilia brochopaga</name>
    <dbReference type="NCBI Taxonomy" id="3140254"/>
    <lineage>
        <taxon>Eukaryota</taxon>
        <taxon>Fungi</taxon>
        <taxon>Dikarya</taxon>
        <taxon>Ascomycota</taxon>
        <taxon>Pezizomycotina</taxon>
        <taxon>Orbiliomycetes</taxon>
        <taxon>Orbiliales</taxon>
        <taxon>Orbiliaceae</taxon>
        <taxon>Orbilia</taxon>
    </lineage>
</organism>
<dbReference type="EMBL" id="JAVHNQ010000001">
    <property type="protein sequence ID" value="KAK6359730.1"/>
    <property type="molecule type" value="Genomic_DNA"/>
</dbReference>
<dbReference type="PANTHER" id="PTHR43068">
    <property type="entry name" value="SLR1854 PROTEIN"/>
    <property type="match status" value="1"/>
</dbReference>